<dbReference type="AlphaFoldDB" id="S2DJF7"/>
<evidence type="ECO:0000313" key="1">
    <source>
        <dbReference type="EMBL" id="EOZ99214.1"/>
    </source>
</evidence>
<reference evidence="1 2" key="1">
    <citation type="journal article" date="2013" name="Genome Announc.">
        <title>Draft Genome Sequence of Indibacter alkaliphilus Strain LW1T, Isolated from Lonar Lake, a Haloalkaline Lake in the Buldana District of Maharashtra, India.</title>
        <authorList>
            <person name="Singh A."/>
            <person name="Kumar Jangir P."/>
            <person name="Sharma R."/>
            <person name="Singh A."/>
            <person name="Kumar Pinnaka A."/>
            <person name="Shivaji S."/>
        </authorList>
    </citation>
    <scope>NUCLEOTIDE SEQUENCE [LARGE SCALE GENOMIC DNA]</scope>
    <source>
        <strain evidence="2">CCUG 57479 / KCTC 22604 / LW1</strain>
    </source>
</reference>
<dbReference type="Proteomes" id="UP000006073">
    <property type="component" value="Unassembled WGS sequence"/>
</dbReference>
<dbReference type="EMBL" id="ALWO02000014">
    <property type="protein sequence ID" value="EOZ99214.1"/>
    <property type="molecule type" value="Genomic_DNA"/>
</dbReference>
<gene>
    <name evidence="1" type="ORF">A33Q_0592</name>
</gene>
<dbReference type="STRING" id="1189612.A33Q_0592"/>
<accession>S2DJF7</accession>
<protein>
    <submittedName>
        <fullName evidence="1">Uncharacterized protein</fullName>
    </submittedName>
</protein>
<organism evidence="1 2">
    <name type="scientific">Indibacter alkaliphilus (strain CCUG 57479 / KCTC 22604 / LW1)</name>
    <dbReference type="NCBI Taxonomy" id="1189612"/>
    <lineage>
        <taxon>Bacteria</taxon>
        <taxon>Pseudomonadati</taxon>
        <taxon>Bacteroidota</taxon>
        <taxon>Cytophagia</taxon>
        <taxon>Cytophagales</taxon>
        <taxon>Cyclobacteriaceae</taxon>
    </lineage>
</organism>
<proteinExistence type="predicted"/>
<keyword evidence="2" id="KW-1185">Reference proteome</keyword>
<name>S2DJF7_INDAL</name>
<evidence type="ECO:0000313" key="2">
    <source>
        <dbReference type="Proteomes" id="UP000006073"/>
    </source>
</evidence>
<comment type="caution">
    <text evidence="1">The sequence shown here is derived from an EMBL/GenBank/DDBJ whole genome shotgun (WGS) entry which is preliminary data.</text>
</comment>
<sequence>MDKDVVKKNLNTKGMAIMKNLLYEGYSIKLVSSAGSG</sequence>